<dbReference type="PANTHER" id="PTHR24159:SF5">
    <property type="entry name" value="ANK_REP_REGION DOMAIN-CONTAINING PROTEIN"/>
    <property type="match status" value="1"/>
</dbReference>
<dbReference type="Proteomes" id="UP001470230">
    <property type="component" value="Unassembled WGS sequence"/>
</dbReference>
<reference evidence="1 2" key="1">
    <citation type="submission" date="2024-04" db="EMBL/GenBank/DDBJ databases">
        <title>Tritrichomonas musculus Genome.</title>
        <authorList>
            <person name="Alves-Ferreira E."/>
            <person name="Grigg M."/>
            <person name="Lorenzi H."/>
            <person name="Galac M."/>
        </authorList>
    </citation>
    <scope>NUCLEOTIDE SEQUENCE [LARGE SCALE GENOMIC DNA]</scope>
    <source>
        <strain evidence="1 2">EAF2021</strain>
    </source>
</reference>
<gene>
    <name evidence="1" type="ORF">M9Y10_016705</name>
</gene>
<evidence type="ECO:0008006" key="3">
    <source>
        <dbReference type="Google" id="ProtNLM"/>
    </source>
</evidence>
<name>A0ABR2HWX8_9EUKA</name>
<organism evidence="1 2">
    <name type="scientific">Tritrichomonas musculus</name>
    <dbReference type="NCBI Taxonomy" id="1915356"/>
    <lineage>
        <taxon>Eukaryota</taxon>
        <taxon>Metamonada</taxon>
        <taxon>Parabasalia</taxon>
        <taxon>Tritrichomonadida</taxon>
        <taxon>Tritrichomonadidae</taxon>
        <taxon>Tritrichomonas</taxon>
    </lineage>
</organism>
<evidence type="ECO:0000313" key="1">
    <source>
        <dbReference type="EMBL" id="KAK8854148.1"/>
    </source>
</evidence>
<dbReference type="PANTHER" id="PTHR24159">
    <property type="match status" value="1"/>
</dbReference>
<dbReference type="EMBL" id="JAPFFF010000021">
    <property type="protein sequence ID" value="KAK8854148.1"/>
    <property type="molecule type" value="Genomic_DNA"/>
</dbReference>
<dbReference type="SUPFAM" id="SSF48403">
    <property type="entry name" value="Ankyrin repeat"/>
    <property type="match status" value="1"/>
</dbReference>
<accession>A0ABR2HWX8</accession>
<comment type="caution">
    <text evidence="1">The sequence shown here is derived from an EMBL/GenBank/DDBJ whole genome shotgun (WGS) entry which is preliminary data.</text>
</comment>
<dbReference type="InterPro" id="IPR036770">
    <property type="entry name" value="Ankyrin_rpt-contain_sf"/>
</dbReference>
<proteinExistence type="predicted"/>
<keyword evidence="2" id="KW-1185">Reference proteome</keyword>
<evidence type="ECO:0000313" key="2">
    <source>
        <dbReference type="Proteomes" id="UP001470230"/>
    </source>
</evidence>
<sequence length="398" mass="47388">MEATACIQDLLKNMNEFSQVILNILDSDSETEELFTKLTKYLDDHNIKQDKSEIKLILHTITKISNNHHRMSNFFDKIERIFKLFTAEIQNFFTNIEIFHIFKENKRLLLFLFEEKIITPDNIMCKIITSKEYENKKYPEYFFPEFERFYDQKTLNNIKSNNSKIDFKSPSFLEKRRIGENDSPASLLIRNDSVDEFREKFGNKPTSWFTKDITESIFETNPFLCQKNPSYIEYSAFFGSIKIFKYLLSAKKEFTNSILSFAIHGRNIEIIQLIEGKFKFKPSDMALVESFVESLRVFHNELTDHLYEKYYNNPQLRKKLSTNCFQYFNFISFIDEMINEVSQAFQLCNEKGNKESNNMFCHLCESDYIKFVELFLKEKNLNVNAVLIFTIFFLINEI</sequence>
<protein>
    <recommendedName>
        <fullName evidence="3">DUF3447 domain-containing protein</fullName>
    </recommendedName>
</protein>